<dbReference type="Proteomes" id="UP001165366">
    <property type="component" value="Unassembled WGS sequence"/>
</dbReference>
<dbReference type="Gene3D" id="3.40.50.620">
    <property type="entry name" value="HUPs"/>
    <property type="match status" value="1"/>
</dbReference>
<dbReference type="SUPFAM" id="SSF56801">
    <property type="entry name" value="Acetyl-CoA synthetase-like"/>
    <property type="match status" value="1"/>
</dbReference>
<dbReference type="PROSITE" id="PS00455">
    <property type="entry name" value="AMP_BINDING"/>
    <property type="match status" value="1"/>
</dbReference>
<dbReference type="InterPro" id="IPR001242">
    <property type="entry name" value="Condensation_dom"/>
</dbReference>
<dbReference type="SUPFAM" id="SSF52777">
    <property type="entry name" value="CoA-dependent acyltransferases"/>
    <property type="match status" value="2"/>
</dbReference>
<evidence type="ECO:0000256" key="3">
    <source>
        <dbReference type="ARBA" id="ARBA00022553"/>
    </source>
</evidence>
<evidence type="ECO:0000313" key="6">
    <source>
        <dbReference type="EMBL" id="MCG2590806.1"/>
    </source>
</evidence>
<dbReference type="SUPFAM" id="SSF47336">
    <property type="entry name" value="ACP-like"/>
    <property type="match status" value="1"/>
</dbReference>
<dbReference type="PROSITE" id="PS50075">
    <property type="entry name" value="CARRIER"/>
    <property type="match status" value="1"/>
</dbReference>
<keyword evidence="4" id="KW-0671">Queuosine biosynthesis</keyword>
<dbReference type="SUPFAM" id="SSF52402">
    <property type="entry name" value="Adenine nucleotide alpha hydrolases-like"/>
    <property type="match status" value="1"/>
</dbReference>
<sequence length="1339" mass="153090">MTNQKSTLTSQQLLIWLGQKLQPDLPIYNVAFTFTFHQKLDADRFNHAFNKLLKTHPSLRTFFIEQKDKPVQYVADYQPEKMKVLEIEGLTDDEVNNWLDQRVQQKFDLEKRCYDSVLLQGENKTIWFFNLHHIITDAWSFTIYFKDLKSFYFQEETEPESYRFEEYIKFELNQDNGKTVQYWEKQAEPVKRIELFPLQSGKDSTSTRVHINLGEGLTEKLTLLAENPDFKTLTKELSLYQLFMTAIFSVIYKISSTRDLRIGTPIHSRIKPSFKKTTGLFLDFFPVNIRIEKDESFKSLQKKVQNQVFELLKHAKPGAANAKIRSSFNIVLNYANQSFGSFNGISFTSKWLSNGYIDQTDQVRVQVHDFDGTGNFHLCIDFNDQYFSEQNRLDFISYLTNTLEELSLRPSKSLIDLQLHEDIENILSYTFEPIKGNILESFLQQVDSNPHAIALKHENKELTYTQLLEQASHVAAFLQAKGVNPQEKVILQLPRSMEYVSAFFGILLNNNCAVPVPVSAPPARAEYIKQTTEAAISIDSHAMKEINDQGLSTLDKQEIRSEDSMYVIFTSGSTGKPKGVEITHQSFANYIFWANDYYLNKQPVHSPLFTSVGFDLTLTSLFLPLISGGSCTIYPETDLGEIVDLKSVFNNQELNLIKATPTHLQLVKNRILPGSNVKVLIVGGESFPTNLAAELQDHYGEDLAIYNEYGPTEAAVGCIIHKFDITNDKSGDVPIGKPIRNMHAVLLNEDQQPVLANTTGEIYMLGHGVAKGYLNNDLLSKEKFISHTLFPKQILYKTGDYARINEEGQLVYLGRKDDQVKLNGYRIELGEIETAVAKVTESTQTVAMVWDNDIRNKAENLFYCTSCGLPSNYPSISYNSEGVCSLCQNFDNYQSQVSHYFRTMDDLRELISSRKRSDSEYDCIMLLSGGKDSTYALAKLKELGFRVLAYNFDNGFISEEALDNARKICNDLDVDLLIDSTDAMNEIFVDSLQRHNNVCNGCFKAIYTLSTHVALEKNIPIIVTGLSRGQFFETRLSEELFKSNTSIKNIDEIILEARKEYHRIDDAVSEHLDVSIFEYDDVFEKVEFVDFYRFCDSSLAEMYTYLDETLGWKRPTDTGRSTNCLINQLGIYVHKKKEGYSNYAFPYSWDVRIGHKTREESIDEINEEIDETEVFKMMDEIGYDFDPSHLTKGIVVYYTGKRFDDEKLQNELSTLLPGYMIPNRFIHVEEIPVTANGKVDKAKLPDPNSQFTNTSTYQAPRNDLETMISLTWQEVLQVNEIGVFDNFLALGGNSLAAIRITSRMEEKLGLEIPLRELFEHPTIAGYSDSIANIIQSKLN</sequence>
<dbReference type="Gene3D" id="3.30.559.10">
    <property type="entry name" value="Chloramphenicol acetyltransferase-like domain"/>
    <property type="match status" value="1"/>
</dbReference>
<keyword evidence="2" id="KW-0596">Phosphopantetheine</keyword>
<dbReference type="InterPro" id="IPR014729">
    <property type="entry name" value="Rossmann-like_a/b/a_fold"/>
</dbReference>
<dbReference type="InterPro" id="IPR036736">
    <property type="entry name" value="ACP-like_sf"/>
</dbReference>
<gene>
    <name evidence="6" type="ORF">L6773_19710</name>
</gene>
<dbReference type="NCBIfam" id="TIGR01733">
    <property type="entry name" value="AA-adenyl-dom"/>
    <property type="match status" value="1"/>
</dbReference>
<reference evidence="6" key="2">
    <citation type="submission" date="2024-05" db="EMBL/GenBank/DDBJ databases">
        <title>Rhodohalobacter halophilus gen. nov., sp. nov., a moderately halophilic member of the family Balneolaceae.</title>
        <authorList>
            <person name="Xia J."/>
        </authorList>
    </citation>
    <scope>NUCLEOTIDE SEQUENCE</scope>
    <source>
        <strain evidence="6">WB101</strain>
    </source>
</reference>
<dbReference type="PANTHER" id="PTHR45527">
    <property type="entry name" value="NONRIBOSOMAL PEPTIDE SYNTHETASE"/>
    <property type="match status" value="1"/>
</dbReference>
<dbReference type="Pfam" id="PF00501">
    <property type="entry name" value="AMP-binding"/>
    <property type="match status" value="1"/>
</dbReference>
<dbReference type="Gene3D" id="1.10.1200.10">
    <property type="entry name" value="ACP-like"/>
    <property type="match status" value="1"/>
</dbReference>
<dbReference type="InterPro" id="IPR006162">
    <property type="entry name" value="Ppantetheine_attach_site"/>
</dbReference>
<dbReference type="PANTHER" id="PTHR45527:SF1">
    <property type="entry name" value="FATTY ACID SYNTHASE"/>
    <property type="match status" value="1"/>
</dbReference>
<dbReference type="InterPro" id="IPR010071">
    <property type="entry name" value="AA_adenyl_dom"/>
</dbReference>
<dbReference type="InterPro" id="IPR045851">
    <property type="entry name" value="AMP-bd_C_sf"/>
</dbReference>
<dbReference type="Gene3D" id="3.30.300.30">
    <property type="match status" value="2"/>
</dbReference>
<dbReference type="InterPro" id="IPR009081">
    <property type="entry name" value="PP-bd_ACP"/>
</dbReference>
<dbReference type="PROSITE" id="PS00012">
    <property type="entry name" value="PHOSPHOPANTETHEINE"/>
    <property type="match status" value="1"/>
</dbReference>
<accession>A0ABS9KIY4</accession>
<comment type="caution">
    <text evidence="6">The sequence shown here is derived from an EMBL/GenBank/DDBJ whole genome shotgun (WGS) entry which is preliminary data.</text>
</comment>
<dbReference type="EMBL" id="JAKLWS010000044">
    <property type="protein sequence ID" value="MCG2590806.1"/>
    <property type="molecule type" value="Genomic_DNA"/>
</dbReference>
<dbReference type="Pfam" id="PF00550">
    <property type="entry name" value="PP-binding"/>
    <property type="match status" value="1"/>
</dbReference>
<evidence type="ECO:0000259" key="5">
    <source>
        <dbReference type="PROSITE" id="PS50075"/>
    </source>
</evidence>
<comment type="cofactor">
    <cofactor evidence="1">
        <name>pantetheine 4'-phosphate</name>
        <dbReference type="ChEBI" id="CHEBI:47942"/>
    </cofactor>
</comment>
<dbReference type="InterPro" id="IPR023213">
    <property type="entry name" value="CAT-like_dom_sf"/>
</dbReference>
<reference evidence="6" key="1">
    <citation type="submission" date="2022-01" db="EMBL/GenBank/DDBJ databases">
        <authorList>
            <person name="Wang Y."/>
        </authorList>
    </citation>
    <scope>NUCLEOTIDE SEQUENCE</scope>
    <source>
        <strain evidence="6">WB101</strain>
    </source>
</reference>
<dbReference type="InterPro" id="IPR042099">
    <property type="entry name" value="ANL_N_sf"/>
</dbReference>
<dbReference type="Pfam" id="PF06508">
    <property type="entry name" value="QueC"/>
    <property type="match status" value="1"/>
</dbReference>
<dbReference type="CDD" id="cd05930">
    <property type="entry name" value="A_NRPS"/>
    <property type="match status" value="1"/>
</dbReference>
<dbReference type="RefSeq" id="WP_237856290.1">
    <property type="nucleotide sequence ID" value="NZ_JAKLWS010000044.1"/>
</dbReference>
<organism evidence="6 7">
    <name type="scientific">Rhodohalobacter sulfatireducens</name>
    <dbReference type="NCBI Taxonomy" id="2911366"/>
    <lineage>
        <taxon>Bacteria</taxon>
        <taxon>Pseudomonadati</taxon>
        <taxon>Balneolota</taxon>
        <taxon>Balneolia</taxon>
        <taxon>Balneolales</taxon>
        <taxon>Balneolaceae</taxon>
        <taxon>Rhodohalobacter</taxon>
    </lineage>
</organism>
<name>A0ABS9KIY4_9BACT</name>
<dbReference type="Gene3D" id="3.40.50.12780">
    <property type="entry name" value="N-terminal domain of ligase-like"/>
    <property type="match status" value="1"/>
</dbReference>
<dbReference type="Pfam" id="PF00668">
    <property type="entry name" value="Condensation"/>
    <property type="match status" value="1"/>
</dbReference>
<evidence type="ECO:0000313" key="7">
    <source>
        <dbReference type="Proteomes" id="UP001165366"/>
    </source>
</evidence>
<dbReference type="InterPro" id="IPR000873">
    <property type="entry name" value="AMP-dep_synth/lig_dom"/>
</dbReference>
<evidence type="ECO:0000256" key="4">
    <source>
        <dbReference type="ARBA" id="ARBA00022785"/>
    </source>
</evidence>
<protein>
    <submittedName>
        <fullName evidence="6">Amino acid adenylation domain-containing protein</fullName>
    </submittedName>
</protein>
<evidence type="ECO:0000256" key="2">
    <source>
        <dbReference type="ARBA" id="ARBA00022450"/>
    </source>
</evidence>
<dbReference type="InterPro" id="IPR020845">
    <property type="entry name" value="AMP-binding_CS"/>
</dbReference>
<dbReference type="InterPro" id="IPR018317">
    <property type="entry name" value="QueC"/>
</dbReference>
<proteinExistence type="predicted"/>
<feature type="domain" description="Carrier" evidence="5">
    <location>
        <begin position="1259"/>
        <end position="1334"/>
    </location>
</feature>
<evidence type="ECO:0000256" key="1">
    <source>
        <dbReference type="ARBA" id="ARBA00001957"/>
    </source>
</evidence>
<dbReference type="Gene3D" id="3.30.559.30">
    <property type="entry name" value="Nonribosomal peptide synthetase, condensation domain"/>
    <property type="match status" value="1"/>
</dbReference>
<keyword evidence="7" id="KW-1185">Reference proteome</keyword>
<keyword evidence="3" id="KW-0597">Phosphoprotein</keyword>